<sequence>MKKYLFVFVMAACALGCSDDDGGSGPDPNLELVPGTWELTELRISPAQDIDEDGTTTSNILDELPCVNARITIRSDNTWSFSGNDVIITTITGGLFKFFCSDQIRLASGNWDLVGNTLRLADGSGVVTQFTFDSEAETLTNTIGEVLPELQAEIYTKQ</sequence>
<dbReference type="RefSeq" id="WP_015754097.1">
    <property type="nucleotide sequence ID" value="NC_013222.1"/>
</dbReference>
<dbReference type="EMBL" id="CP001712">
    <property type="protein sequence ID" value="EAR14776.1"/>
    <property type="molecule type" value="Genomic_DNA"/>
</dbReference>
<protein>
    <recommendedName>
        <fullName evidence="3">Lipocalin-like domain-containing protein</fullName>
    </recommendedName>
</protein>
<dbReference type="AlphaFoldDB" id="A4CM84"/>
<dbReference type="OrthoDB" id="1452258at2"/>
<dbReference type="KEGG" id="rbi:RB2501_10637"/>
<reference evidence="1 2" key="1">
    <citation type="journal article" date="2009" name="J. Bacteriol.">
        <title>Complete genome sequence of Robiginitalea biformata HTCC2501.</title>
        <authorList>
            <person name="Oh H.M."/>
            <person name="Giovannoni S.J."/>
            <person name="Lee K."/>
            <person name="Ferriera S."/>
            <person name="Johnson J."/>
            <person name="Cho J.C."/>
        </authorList>
    </citation>
    <scope>NUCLEOTIDE SEQUENCE [LARGE SCALE GENOMIC DNA]</scope>
    <source>
        <strain evidence="2">ATCC BAA-864 / HTCC2501 / KCTC 12146</strain>
    </source>
</reference>
<proteinExistence type="predicted"/>
<gene>
    <name evidence="1" type="ordered locus">RB2501_10637</name>
</gene>
<dbReference type="Proteomes" id="UP000009049">
    <property type="component" value="Chromosome"/>
</dbReference>
<organism evidence="1 2">
    <name type="scientific">Robiginitalea biformata (strain ATCC BAA-864 / DSM 15991 / KCTC 12146 / HTCC2501)</name>
    <dbReference type="NCBI Taxonomy" id="313596"/>
    <lineage>
        <taxon>Bacteria</taxon>
        <taxon>Pseudomonadati</taxon>
        <taxon>Bacteroidota</taxon>
        <taxon>Flavobacteriia</taxon>
        <taxon>Flavobacteriales</taxon>
        <taxon>Flavobacteriaceae</taxon>
        <taxon>Robiginitalea</taxon>
    </lineage>
</organism>
<evidence type="ECO:0008006" key="3">
    <source>
        <dbReference type="Google" id="ProtNLM"/>
    </source>
</evidence>
<keyword evidence="2" id="KW-1185">Reference proteome</keyword>
<evidence type="ECO:0000313" key="1">
    <source>
        <dbReference type="EMBL" id="EAR14776.1"/>
    </source>
</evidence>
<accession>A4CM84</accession>
<name>A4CM84_ROBBH</name>
<dbReference type="HOGENOM" id="CLU_1668075_0_0_10"/>
<evidence type="ECO:0000313" key="2">
    <source>
        <dbReference type="Proteomes" id="UP000009049"/>
    </source>
</evidence>